<comment type="caution">
    <text evidence="3">The sequence shown here is derived from an EMBL/GenBank/DDBJ whole genome shotgun (WGS) entry which is preliminary data.</text>
</comment>
<keyword evidence="4" id="KW-1185">Reference proteome</keyword>
<gene>
    <name evidence="3" type="ORF">DCAF_LOCUS925</name>
</gene>
<proteinExistence type="predicted"/>
<evidence type="ECO:0000256" key="2">
    <source>
        <dbReference type="SAM" id="Phobius"/>
    </source>
</evidence>
<keyword evidence="1" id="KW-0732">Signal</keyword>
<keyword evidence="2" id="KW-1133">Transmembrane helix</keyword>
<protein>
    <submittedName>
        <fullName evidence="3">Uncharacterized protein</fullName>
    </submittedName>
</protein>
<keyword evidence="2" id="KW-0472">Membrane</keyword>
<organism evidence="3 4">
    <name type="scientific">Dovyalis caffra</name>
    <dbReference type="NCBI Taxonomy" id="77055"/>
    <lineage>
        <taxon>Eukaryota</taxon>
        <taxon>Viridiplantae</taxon>
        <taxon>Streptophyta</taxon>
        <taxon>Embryophyta</taxon>
        <taxon>Tracheophyta</taxon>
        <taxon>Spermatophyta</taxon>
        <taxon>Magnoliopsida</taxon>
        <taxon>eudicotyledons</taxon>
        <taxon>Gunneridae</taxon>
        <taxon>Pentapetalae</taxon>
        <taxon>rosids</taxon>
        <taxon>fabids</taxon>
        <taxon>Malpighiales</taxon>
        <taxon>Salicaceae</taxon>
        <taxon>Flacourtieae</taxon>
        <taxon>Dovyalis</taxon>
    </lineage>
</organism>
<dbReference type="EMBL" id="CAWUPB010000079">
    <property type="protein sequence ID" value="CAK7323302.1"/>
    <property type="molecule type" value="Genomic_DNA"/>
</dbReference>
<feature type="transmembrane region" description="Helical" evidence="2">
    <location>
        <begin position="43"/>
        <end position="67"/>
    </location>
</feature>
<dbReference type="GO" id="GO:0001709">
    <property type="term" value="P:cell fate determination"/>
    <property type="evidence" value="ECO:0007669"/>
    <property type="project" value="TreeGrafter"/>
</dbReference>
<reference evidence="3 4" key="1">
    <citation type="submission" date="2024-01" db="EMBL/GenBank/DDBJ databases">
        <authorList>
            <person name="Waweru B."/>
        </authorList>
    </citation>
    <scope>NUCLEOTIDE SEQUENCE [LARGE SCALE GENOMIC DNA]</scope>
</reference>
<keyword evidence="2" id="KW-0812">Transmembrane</keyword>
<evidence type="ECO:0000256" key="1">
    <source>
        <dbReference type="ARBA" id="ARBA00022729"/>
    </source>
</evidence>
<accession>A0AAV1QS11</accession>
<dbReference type="AlphaFoldDB" id="A0AAV1QS11"/>
<sequence>MLTSKNAQSFHIKILSRAEKFQLAYIEGEIKMRGCDLIKPRRFCVLSVATIISSLLALFFVIELFHLKAIDEAGSKRQVFYKENSTNFARKLPQSPDEGDRNRIGTSCSKDDIAIFQGSTAPLPNGIPSYTVQILNVCVSGCSISNIHVSCGWFSSARMVNPTVFRRIYYDDCLVNDGEPLGPGETLSFQYANSFRYPLSVSSVACC</sequence>
<dbReference type="Proteomes" id="UP001314170">
    <property type="component" value="Unassembled WGS sequence"/>
</dbReference>
<dbReference type="Pfam" id="PF24068">
    <property type="entry name" value="TPD1_C"/>
    <property type="match status" value="1"/>
</dbReference>
<evidence type="ECO:0000313" key="4">
    <source>
        <dbReference type="Proteomes" id="UP001314170"/>
    </source>
</evidence>
<dbReference type="InterPro" id="IPR040361">
    <property type="entry name" value="TPD1"/>
</dbReference>
<dbReference type="PANTHER" id="PTHR33184:SF61">
    <property type="entry name" value="TPD1 PROTEIN HOMOLOG 1"/>
    <property type="match status" value="1"/>
</dbReference>
<evidence type="ECO:0000313" key="3">
    <source>
        <dbReference type="EMBL" id="CAK7323302.1"/>
    </source>
</evidence>
<dbReference type="PANTHER" id="PTHR33184">
    <property type="entry name" value="PROTEIN TAPETUM DETERMINANT 1-LIKE-RELATED"/>
    <property type="match status" value="1"/>
</dbReference>
<name>A0AAV1QS11_9ROSI</name>